<keyword evidence="6 7" id="KW-0472">Membrane</keyword>
<feature type="transmembrane region" description="Helical" evidence="7">
    <location>
        <begin position="295"/>
        <end position="316"/>
    </location>
</feature>
<evidence type="ECO:0000256" key="2">
    <source>
        <dbReference type="ARBA" id="ARBA00022448"/>
    </source>
</evidence>
<dbReference type="PANTHER" id="PTHR43124">
    <property type="entry name" value="PURINE EFFLUX PUMP PBUE"/>
    <property type="match status" value="1"/>
</dbReference>
<dbReference type="PROSITE" id="PS50850">
    <property type="entry name" value="MFS"/>
    <property type="match status" value="1"/>
</dbReference>
<dbReference type="InterPro" id="IPR050189">
    <property type="entry name" value="MFS_Efflux_Transporters"/>
</dbReference>
<comment type="subcellular location">
    <subcellularLocation>
        <location evidence="1">Cell membrane</location>
        <topology evidence="1">Multi-pass membrane protein</topology>
    </subcellularLocation>
</comment>
<dbReference type="PANTHER" id="PTHR43124:SF3">
    <property type="entry name" value="CHLORAMPHENICOL EFFLUX PUMP RV0191"/>
    <property type="match status" value="1"/>
</dbReference>
<accession>A0A109UH41</accession>
<feature type="transmembrane region" description="Helical" evidence="7">
    <location>
        <begin position="7"/>
        <end position="29"/>
    </location>
</feature>
<feature type="transmembrane region" description="Helical" evidence="7">
    <location>
        <begin position="357"/>
        <end position="377"/>
    </location>
</feature>
<dbReference type="Proteomes" id="UP000063781">
    <property type="component" value="Chromosome"/>
</dbReference>
<dbReference type="CDD" id="cd17324">
    <property type="entry name" value="MFS_NepI_like"/>
    <property type="match status" value="1"/>
</dbReference>
<proteinExistence type="predicted"/>
<dbReference type="RefSeq" id="WP_067632588.1">
    <property type="nucleotide sequence ID" value="NZ_CP013213.1"/>
</dbReference>
<evidence type="ECO:0000256" key="4">
    <source>
        <dbReference type="ARBA" id="ARBA00022692"/>
    </source>
</evidence>
<evidence type="ECO:0000256" key="6">
    <source>
        <dbReference type="ARBA" id="ARBA00023136"/>
    </source>
</evidence>
<keyword evidence="3" id="KW-1003">Cell membrane</keyword>
<feature type="transmembrane region" description="Helical" evidence="7">
    <location>
        <begin position="237"/>
        <end position="259"/>
    </location>
</feature>
<keyword evidence="10" id="KW-1185">Reference proteome</keyword>
<feature type="transmembrane region" description="Helical" evidence="7">
    <location>
        <begin position="271"/>
        <end position="289"/>
    </location>
</feature>
<gene>
    <name evidence="9" type="ORF">AOC36_06415</name>
</gene>
<protein>
    <submittedName>
        <fullName evidence="9">Arabinose transporter permease</fullName>
    </submittedName>
</protein>
<dbReference type="KEGG" id="erl:AOC36_06415"/>
<dbReference type="GO" id="GO:0005886">
    <property type="term" value="C:plasma membrane"/>
    <property type="evidence" value="ECO:0007669"/>
    <property type="project" value="UniProtKB-SubCell"/>
</dbReference>
<feature type="transmembrane region" description="Helical" evidence="7">
    <location>
        <begin position="206"/>
        <end position="231"/>
    </location>
</feature>
<feature type="transmembrane region" description="Helical" evidence="7">
    <location>
        <begin position="73"/>
        <end position="92"/>
    </location>
</feature>
<evidence type="ECO:0000256" key="5">
    <source>
        <dbReference type="ARBA" id="ARBA00022989"/>
    </source>
</evidence>
<dbReference type="Pfam" id="PF07690">
    <property type="entry name" value="MFS_1"/>
    <property type="match status" value="1"/>
</dbReference>
<dbReference type="GO" id="GO:0022857">
    <property type="term" value="F:transmembrane transporter activity"/>
    <property type="evidence" value="ECO:0007669"/>
    <property type="project" value="InterPro"/>
</dbReference>
<evidence type="ECO:0000313" key="9">
    <source>
        <dbReference type="EMBL" id="AMC93631.1"/>
    </source>
</evidence>
<name>A0A109UH41_9FIRM</name>
<feature type="domain" description="Major facilitator superfamily (MFS) profile" evidence="8">
    <location>
        <begin position="7"/>
        <end position="381"/>
    </location>
</feature>
<evidence type="ECO:0000313" key="10">
    <source>
        <dbReference type="Proteomes" id="UP000063781"/>
    </source>
</evidence>
<feature type="transmembrane region" description="Helical" evidence="7">
    <location>
        <begin position="162"/>
        <end position="181"/>
    </location>
</feature>
<keyword evidence="4 7" id="KW-0812">Transmembrane</keyword>
<reference evidence="9 10" key="1">
    <citation type="submission" date="2015-10" db="EMBL/GenBank/DDBJ databases">
        <title>Erysipelothrix larvae sp. LV19 isolated from the larval gut of the rhinoceros beetle, Trypoxylus dichotomus.</title>
        <authorList>
            <person name="Lim S."/>
            <person name="Kim B.-C."/>
        </authorList>
    </citation>
    <scope>NUCLEOTIDE SEQUENCE [LARGE SCALE GENOMIC DNA]</scope>
    <source>
        <strain evidence="9 10">LV19</strain>
    </source>
</reference>
<dbReference type="InterPro" id="IPR011701">
    <property type="entry name" value="MFS"/>
</dbReference>
<evidence type="ECO:0000256" key="1">
    <source>
        <dbReference type="ARBA" id="ARBA00004651"/>
    </source>
</evidence>
<dbReference type="SUPFAM" id="SSF103473">
    <property type="entry name" value="MFS general substrate transporter"/>
    <property type="match status" value="1"/>
</dbReference>
<dbReference type="Gene3D" id="1.20.1250.20">
    <property type="entry name" value="MFS general substrate transporter like domains"/>
    <property type="match status" value="2"/>
</dbReference>
<organism evidence="9 10">
    <name type="scientific">Erysipelothrix larvae</name>
    <dbReference type="NCBI Taxonomy" id="1514105"/>
    <lineage>
        <taxon>Bacteria</taxon>
        <taxon>Bacillati</taxon>
        <taxon>Bacillota</taxon>
        <taxon>Erysipelotrichia</taxon>
        <taxon>Erysipelotrichales</taxon>
        <taxon>Erysipelotrichaceae</taxon>
        <taxon>Erysipelothrix</taxon>
    </lineage>
</organism>
<feature type="transmembrane region" description="Helical" evidence="7">
    <location>
        <begin position="328"/>
        <end position="351"/>
    </location>
</feature>
<feature type="transmembrane region" description="Helical" evidence="7">
    <location>
        <begin position="49"/>
        <end position="66"/>
    </location>
</feature>
<dbReference type="InterPro" id="IPR020846">
    <property type="entry name" value="MFS_dom"/>
</dbReference>
<evidence type="ECO:0000256" key="3">
    <source>
        <dbReference type="ARBA" id="ARBA00022475"/>
    </source>
</evidence>
<dbReference type="AlphaFoldDB" id="A0A109UH41"/>
<feature type="transmembrane region" description="Helical" evidence="7">
    <location>
        <begin position="98"/>
        <end position="120"/>
    </location>
</feature>
<dbReference type="OrthoDB" id="337363at2"/>
<evidence type="ECO:0000256" key="7">
    <source>
        <dbReference type="SAM" id="Phobius"/>
    </source>
</evidence>
<dbReference type="STRING" id="1514105.AOC36_06415"/>
<dbReference type="InterPro" id="IPR036259">
    <property type="entry name" value="MFS_trans_sf"/>
</dbReference>
<keyword evidence="5 7" id="KW-1133">Transmembrane helix</keyword>
<sequence>MKKSSTTILMFAVMSFILAMNASVFNGIIDQVADSLNISVANTGLLNTMFAYGGAFGVPVSLILFHKIDRVKLLKVMLLTTILLTLGLVLTQDFTQLLIIRFMSGVSANTYNVLAISVVVSLSDKNRQGRTMALLIAGNATALVIGVPATRALSSILGWREIFTIMAGIMTLCLVYFITYLKSQNQTQEGIKLKNELILMKDRETLTVLISTLVIFVGMGALNTFLTPYLIDVVPNIEASMSLILVLIGVACFTGNYIGGQVSDKLGYKKSMLMGVSIQCINVIALSLIQNLGWLNLVGVLLWLGTSWFIGLQINTGIAQATQNKSSFILALNASMVQLGSALGASLSVGIITNHGITYIINIVLITIFATLMLIIVGRSKLMTRTKPEIISDLQA</sequence>
<evidence type="ECO:0000259" key="8">
    <source>
        <dbReference type="PROSITE" id="PS50850"/>
    </source>
</evidence>
<dbReference type="EMBL" id="CP013213">
    <property type="protein sequence ID" value="AMC93631.1"/>
    <property type="molecule type" value="Genomic_DNA"/>
</dbReference>
<keyword evidence="2" id="KW-0813">Transport</keyword>
<feature type="transmembrane region" description="Helical" evidence="7">
    <location>
        <begin position="132"/>
        <end position="150"/>
    </location>
</feature>